<evidence type="ECO:0000256" key="7">
    <source>
        <dbReference type="SAM" id="SignalP"/>
    </source>
</evidence>
<dbReference type="SUPFAM" id="SSF54001">
    <property type="entry name" value="Cysteine proteinases"/>
    <property type="match status" value="1"/>
</dbReference>
<keyword evidence="5" id="KW-0788">Thiol protease</keyword>
<feature type="active site" description="Proton acceptor" evidence="6">
    <location>
        <position position="316"/>
    </location>
</feature>
<evidence type="ECO:0000313" key="10">
    <source>
        <dbReference type="EMBL" id="MBM6661491.1"/>
    </source>
</evidence>
<dbReference type="Pfam" id="PF01640">
    <property type="entry name" value="Peptidase_C10"/>
    <property type="match status" value="1"/>
</dbReference>
<proteinExistence type="inferred from homology"/>
<dbReference type="InterPro" id="IPR013783">
    <property type="entry name" value="Ig-like_fold"/>
</dbReference>
<dbReference type="Pfam" id="PF07705">
    <property type="entry name" value="CARDB"/>
    <property type="match status" value="1"/>
</dbReference>
<evidence type="ECO:0000256" key="5">
    <source>
        <dbReference type="ARBA" id="ARBA00022807"/>
    </source>
</evidence>
<reference evidence="10 11" key="1">
    <citation type="journal article" date="2021" name="Sci. Rep.">
        <title>The distribution of antibiotic resistance genes in chicken gut microbiota commensals.</title>
        <authorList>
            <person name="Juricova H."/>
            <person name="Matiasovicova J."/>
            <person name="Kubasova T."/>
            <person name="Cejkova D."/>
            <person name="Rychlik I."/>
        </authorList>
    </citation>
    <scope>NUCLEOTIDE SEQUENCE [LARGE SCALE GENOMIC DNA]</scope>
    <source>
        <strain evidence="10 11">An819</strain>
    </source>
</reference>
<keyword evidence="4" id="KW-0378">Hydrolase</keyword>
<name>A0A938WME9_9BACT</name>
<feature type="chain" id="PRO_5038094654" evidence="7">
    <location>
        <begin position="20"/>
        <end position="793"/>
    </location>
</feature>
<dbReference type="Gene3D" id="3.90.70.50">
    <property type="entry name" value="Peptidase C10, streptopain"/>
    <property type="match status" value="1"/>
</dbReference>
<dbReference type="Gene3D" id="2.60.40.10">
    <property type="entry name" value="Immunoglobulins"/>
    <property type="match status" value="1"/>
</dbReference>
<dbReference type="Proteomes" id="UP000764045">
    <property type="component" value="Unassembled WGS sequence"/>
</dbReference>
<dbReference type="GO" id="GO:0008234">
    <property type="term" value="F:cysteine-type peptidase activity"/>
    <property type="evidence" value="ECO:0007669"/>
    <property type="project" value="UniProtKB-KW"/>
</dbReference>
<evidence type="ECO:0000256" key="1">
    <source>
        <dbReference type="ARBA" id="ARBA00009693"/>
    </source>
</evidence>
<dbReference type="AlphaFoldDB" id="A0A938WME9"/>
<evidence type="ECO:0000259" key="9">
    <source>
        <dbReference type="Pfam" id="PF13734"/>
    </source>
</evidence>
<feature type="domain" description="Spi protease inhibitor" evidence="9">
    <location>
        <begin position="21"/>
        <end position="114"/>
    </location>
</feature>
<evidence type="ECO:0000259" key="8">
    <source>
        <dbReference type="Pfam" id="PF07705"/>
    </source>
</evidence>
<keyword evidence="2" id="KW-0645">Protease</keyword>
<comment type="caution">
    <text evidence="10">The sequence shown here is derived from an EMBL/GenBank/DDBJ whole genome shotgun (WGS) entry which is preliminary data.</text>
</comment>
<evidence type="ECO:0000256" key="3">
    <source>
        <dbReference type="ARBA" id="ARBA00022729"/>
    </source>
</evidence>
<protein>
    <submittedName>
        <fullName evidence="10">C10 family peptidase</fullName>
    </submittedName>
</protein>
<sequence length="793" mass="85796">MRKSLLIIALTLLANAAWAGQITTEQAKTIASKFFNSNAGMAKAPAQGASATIRLAHTSKAYYAFNRGQKDGFVIVAADDRAAAEVLGYSDEGTFSADNMPEAMRWWLGEYERELEHAAGSDATNSRDKLKRALPVYDAIAPLTKSKWDQNSPYNSLCPTYYGVKCPTGCAATALSQIMYYHKWPQTGKGYHAYAWYVNGQKAGSLSADFSQSTYDWESMTDTYNSTSSQASKNAVARLMYDVGVASDMQYGPSSSGASSIISLVALEKYFSYDPSVNMLSRDYYGIEEWNEMLYNSLASGYPIFYTGLTTKNEGHAFVIDGYKNGYFHLNWGWGGVSNGYFLTTALDPYEQGTGGAASGFNYGQEAALNIRPAETGSTYEPLMYCTGRFAVSPANTASWATVTFSGGFYNYTSTTCNMTLGIMVEDANGNSTFLEAYNTTVNYSPATGYNAMNVPMSNFPQAEGTYKVYPAYRDNATGTWYKMLTKITQRQYIVAKTEQDGSIKFSYPTESEPEITTTAINATSTPYAGQQFTVEATLSNSGKEYVGNIQLAIAPQGSLQITDKSEITLIDVPQGESVNLEFTMTAPNATGNYDLLVITEYGTPLGDSQTISVTETPSGQPKLTMAAPIAMADADNASADDITFTASIGCTNGFYGGNLYAYLFPQNNSNGTTYFISNIYIGKDEKKTVTFNGSLPNAKAGDKFKVQVFSLNGLTPLAIGPDSNNSLTITIGSTSGVETAHTDVDTMHDIAIFNLAGTCLRRQRGTEADLSGLAPGVYIVKTDGEAKRIVKK</sequence>
<evidence type="ECO:0000313" key="11">
    <source>
        <dbReference type="Proteomes" id="UP000764045"/>
    </source>
</evidence>
<dbReference type="InterPro" id="IPR038765">
    <property type="entry name" value="Papain-like_cys_pep_sf"/>
</dbReference>
<keyword evidence="3 7" id="KW-0732">Signal</keyword>
<evidence type="ECO:0000256" key="6">
    <source>
        <dbReference type="PIRSR" id="PIRSR600200-1"/>
    </source>
</evidence>
<dbReference type="Pfam" id="PF13734">
    <property type="entry name" value="Inhibitor_I69"/>
    <property type="match status" value="1"/>
</dbReference>
<dbReference type="InterPro" id="IPR025896">
    <property type="entry name" value="Spi_Prtas-inh"/>
</dbReference>
<dbReference type="PRINTS" id="PR00797">
    <property type="entry name" value="STREPTOPAIN"/>
</dbReference>
<dbReference type="EMBL" id="JACJJL010000009">
    <property type="protein sequence ID" value="MBM6661491.1"/>
    <property type="molecule type" value="Genomic_DNA"/>
</dbReference>
<feature type="domain" description="CARDB" evidence="8">
    <location>
        <begin position="519"/>
        <end position="602"/>
    </location>
</feature>
<feature type="active site" description="Nucleophile" evidence="6">
    <location>
        <position position="170"/>
    </location>
</feature>
<dbReference type="InterPro" id="IPR044934">
    <property type="entry name" value="Streptopain_sf"/>
</dbReference>
<dbReference type="InterPro" id="IPR000200">
    <property type="entry name" value="Peptidase_C10"/>
</dbReference>
<evidence type="ECO:0000256" key="4">
    <source>
        <dbReference type="ARBA" id="ARBA00022801"/>
    </source>
</evidence>
<evidence type="ECO:0000256" key="2">
    <source>
        <dbReference type="ARBA" id="ARBA00022670"/>
    </source>
</evidence>
<dbReference type="RefSeq" id="WP_205109048.1">
    <property type="nucleotide sequence ID" value="NZ_JACJJL010000009.1"/>
</dbReference>
<gene>
    <name evidence="10" type="ORF">H6B30_06950</name>
</gene>
<dbReference type="GO" id="GO:0006508">
    <property type="term" value="P:proteolysis"/>
    <property type="evidence" value="ECO:0007669"/>
    <property type="project" value="UniProtKB-KW"/>
</dbReference>
<feature type="signal peptide" evidence="7">
    <location>
        <begin position="1"/>
        <end position="19"/>
    </location>
</feature>
<organism evidence="10 11">
    <name type="scientific">Marseilla massiliensis</name>
    <dbReference type="NCBI Taxonomy" id="1841864"/>
    <lineage>
        <taxon>Bacteria</taxon>
        <taxon>Pseudomonadati</taxon>
        <taxon>Bacteroidota</taxon>
        <taxon>Bacteroidia</taxon>
        <taxon>Bacteroidales</taxon>
        <taxon>Prevotellaceae</taxon>
        <taxon>Marseilla</taxon>
    </lineage>
</organism>
<comment type="similarity">
    <text evidence="1">Belongs to the peptidase C10 family.</text>
</comment>
<dbReference type="InterPro" id="IPR011635">
    <property type="entry name" value="CARDB"/>
</dbReference>
<accession>A0A938WME9</accession>
<keyword evidence="11" id="KW-1185">Reference proteome</keyword>